<dbReference type="PANTHER" id="PTHR33515">
    <property type="entry name" value="RIBOSOME-BINDING FACTOR A, CHLOROPLASTIC-RELATED"/>
    <property type="match status" value="1"/>
</dbReference>
<dbReference type="PROSITE" id="PS01319">
    <property type="entry name" value="RBFA"/>
    <property type="match status" value="1"/>
</dbReference>
<evidence type="ECO:0000313" key="4">
    <source>
        <dbReference type="Proteomes" id="UP000727857"/>
    </source>
</evidence>
<dbReference type="PANTHER" id="PTHR33515:SF1">
    <property type="entry name" value="RIBOSOME-BINDING FACTOR A, CHLOROPLASTIC-RELATED"/>
    <property type="match status" value="1"/>
</dbReference>
<comment type="function">
    <text evidence="2">One of several proteins that assist in the late maturation steps of the functional core of the 30S ribosomal subunit. Associates with free 30S ribosomal subunits (but not with 30S subunits that are part of 70S ribosomes or polysomes). Required for efficient processing of 16S rRNA. May interact with the 5'-terminal helix region of 16S rRNA.</text>
</comment>
<reference evidence="3" key="1">
    <citation type="submission" date="2020-10" db="EMBL/GenBank/DDBJ databases">
        <authorList>
            <person name="Gilroy R."/>
        </authorList>
    </citation>
    <scope>NUCLEOTIDE SEQUENCE</scope>
    <source>
        <strain evidence="3">517</strain>
    </source>
</reference>
<evidence type="ECO:0000313" key="3">
    <source>
        <dbReference type="EMBL" id="MBO8424530.1"/>
    </source>
</evidence>
<comment type="similarity">
    <text evidence="2">Belongs to the RbfA family.</text>
</comment>
<comment type="subcellular location">
    <subcellularLocation>
        <location evidence="2">Cytoplasm</location>
    </subcellularLocation>
</comment>
<keyword evidence="2" id="KW-0963">Cytoplasm</keyword>
<dbReference type="InterPro" id="IPR020053">
    <property type="entry name" value="Ribosome-bd_factorA_CS"/>
</dbReference>
<keyword evidence="1 2" id="KW-0690">Ribosome biogenesis</keyword>
<evidence type="ECO:0000256" key="2">
    <source>
        <dbReference type="HAMAP-Rule" id="MF_00003"/>
    </source>
</evidence>
<comment type="caution">
    <text evidence="3">The sequence shown here is derived from an EMBL/GenBank/DDBJ whole genome shotgun (WGS) entry which is preliminary data.</text>
</comment>
<dbReference type="Pfam" id="PF02033">
    <property type="entry name" value="RBFA"/>
    <property type="match status" value="1"/>
</dbReference>
<proteinExistence type="inferred from homology"/>
<dbReference type="HAMAP" id="MF_00003">
    <property type="entry name" value="RbfA"/>
    <property type="match status" value="1"/>
</dbReference>
<name>A0A940DGV9_9FIRM</name>
<gene>
    <name evidence="2 3" type="primary">rbfA</name>
    <name evidence="3" type="ORF">IAB16_05880</name>
</gene>
<dbReference type="EMBL" id="JADINF010000149">
    <property type="protein sequence ID" value="MBO8424530.1"/>
    <property type="molecule type" value="Genomic_DNA"/>
</dbReference>
<organism evidence="3 4">
    <name type="scientific">Candidatus Stercoripulliclostridium pullicola</name>
    <dbReference type="NCBI Taxonomy" id="2840953"/>
    <lineage>
        <taxon>Bacteria</taxon>
        <taxon>Bacillati</taxon>
        <taxon>Bacillota</taxon>
        <taxon>Clostridia</taxon>
        <taxon>Eubacteriales</taxon>
        <taxon>Candidatus Stercoripulliclostridium</taxon>
    </lineage>
</organism>
<dbReference type="InterPro" id="IPR000238">
    <property type="entry name" value="RbfA"/>
</dbReference>
<dbReference type="GO" id="GO:0043024">
    <property type="term" value="F:ribosomal small subunit binding"/>
    <property type="evidence" value="ECO:0007669"/>
    <property type="project" value="TreeGrafter"/>
</dbReference>
<dbReference type="AlphaFoldDB" id="A0A940DGV9"/>
<dbReference type="Proteomes" id="UP000727857">
    <property type="component" value="Unassembled WGS sequence"/>
</dbReference>
<reference evidence="3" key="2">
    <citation type="journal article" date="2021" name="PeerJ">
        <title>Extensive microbial diversity within the chicken gut microbiome revealed by metagenomics and culture.</title>
        <authorList>
            <person name="Gilroy R."/>
            <person name="Ravi A."/>
            <person name="Getino M."/>
            <person name="Pursley I."/>
            <person name="Horton D.L."/>
            <person name="Alikhan N.F."/>
            <person name="Baker D."/>
            <person name="Gharbi K."/>
            <person name="Hall N."/>
            <person name="Watson M."/>
            <person name="Adriaenssens E.M."/>
            <person name="Foster-Nyarko E."/>
            <person name="Jarju S."/>
            <person name="Secka A."/>
            <person name="Antonio M."/>
            <person name="Oren A."/>
            <person name="Chaudhuri R.R."/>
            <person name="La Ragione R."/>
            <person name="Hildebrand F."/>
            <person name="Pallen M.J."/>
        </authorList>
    </citation>
    <scope>NUCLEOTIDE SEQUENCE</scope>
    <source>
        <strain evidence="3">517</strain>
    </source>
</reference>
<dbReference type="GO" id="GO:0030490">
    <property type="term" value="P:maturation of SSU-rRNA"/>
    <property type="evidence" value="ECO:0007669"/>
    <property type="project" value="UniProtKB-UniRule"/>
</dbReference>
<dbReference type="SUPFAM" id="SSF89919">
    <property type="entry name" value="Ribosome-binding factor A, RbfA"/>
    <property type="match status" value="1"/>
</dbReference>
<dbReference type="Gene3D" id="3.30.300.20">
    <property type="match status" value="1"/>
</dbReference>
<dbReference type="InterPro" id="IPR015946">
    <property type="entry name" value="KH_dom-like_a/b"/>
</dbReference>
<sequence>MKIERVNSEIRKELMELITLEVKDPRVHDCEMLSIMRAETTGDLKYCKVYVSVMGSPDPAGVISGLNAASGYLRNELFARLKIRAVPELIFVLDDSIEYGLKIDRILKELNKDEKK</sequence>
<accession>A0A940DGV9</accession>
<dbReference type="NCBIfam" id="TIGR00082">
    <property type="entry name" value="rbfA"/>
    <property type="match status" value="1"/>
</dbReference>
<protein>
    <recommendedName>
        <fullName evidence="2">Ribosome-binding factor A</fullName>
    </recommendedName>
</protein>
<dbReference type="GO" id="GO:0005829">
    <property type="term" value="C:cytosol"/>
    <property type="evidence" value="ECO:0007669"/>
    <property type="project" value="TreeGrafter"/>
</dbReference>
<comment type="subunit">
    <text evidence="2">Monomer. Binds 30S ribosomal subunits, but not 50S ribosomal subunits or 70S ribosomes.</text>
</comment>
<evidence type="ECO:0000256" key="1">
    <source>
        <dbReference type="ARBA" id="ARBA00022517"/>
    </source>
</evidence>
<dbReference type="InterPro" id="IPR023799">
    <property type="entry name" value="RbfA_dom_sf"/>
</dbReference>